<keyword evidence="5" id="KW-0411">Iron-sulfur</keyword>
<dbReference type="Pfam" id="PF04055">
    <property type="entry name" value="Radical_SAM"/>
    <property type="match status" value="1"/>
</dbReference>
<dbReference type="NCBIfam" id="TIGR02495">
    <property type="entry name" value="NrdG2"/>
    <property type="match status" value="1"/>
</dbReference>
<dbReference type="GO" id="GO:0051536">
    <property type="term" value="F:iron-sulfur cluster binding"/>
    <property type="evidence" value="ECO:0007669"/>
    <property type="project" value="UniProtKB-KW"/>
</dbReference>
<dbReference type="SUPFAM" id="SSF102114">
    <property type="entry name" value="Radical SAM enzymes"/>
    <property type="match status" value="1"/>
</dbReference>
<dbReference type="InterPro" id="IPR012840">
    <property type="entry name" value="NrdG2"/>
</dbReference>
<dbReference type="InterPro" id="IPR058240">
    <property type="entry name" value="rSAM_sf"/>
</dbReference>
<evidence type="ECO:0000313" key="7">
    <source>
        <dbReference type="EMBL" id="WEK33670.1"/>
    </source>
</evidence>
<dbReference type="SFLD" id="SFLDS00029">
    <property type="entry name" value="Radical_SAM"/>
    <property type="match status" value="1"/>
</dbReference>
<reference evidence="7" key="1">
    <citation type="submission" date="2023-03" db="EMBL/GenBank/DDBJ databases">
        <title>Andean soil-derived lignocellulolytic bacterial consortium as a source of novel taxa and putative plastic-active enzymes.</title>
        <authorList>
            <person name="Diaz-Garcia L."/>
            <person name="Chuvochina M."/>
            <person name="Feuerriegel G."/>
            <person name="Bunk B."/>
            <person name="Sproer C."/>
            <person name="Streit W.R."/>
            <person name="Rodriguez L.M."/>
            <person name="Overmann J."/>
            <person name="Jimenez D.J."/>
        </authorList>
    </citation>
    <scope>NUCLEOTIDE SEQUENCE</scope>
    <source>
        <strain evidence="7">MAG 7</strain>
    </source>
</reference>
<evidence type="ECO:0000256" key="4">
    <source>
        <dbReference type="ARBA" id="ARBA00023004"/>
    </source>
</evidence>
<dbReference type="PROSITE" id="PS51918">
    <property type="entry name" value="RADICAL_SAM"/>
    <property type="match status" value="1"/>
</dbReference>
<dbReference type="GO" id="GO:0003824">
    <property type="term" value="F:catalytic activity"/>
    <property type="evidence" value="ECO:0007669"/>
    <property type="project" value="InterPro"/>
</dbReference>
<keyword evidence="4" id="KW-0408">Iron</keyword>
<dbReference type="CDD" id="cd01335">
    <property type="entry name" value="Radical_SAM"/>
    <property type="match status" value="1"/>
</dbReference>
<dbReference type="InterPro" id="IPR013785">
    <property type="entry name" value="Aldolase_TIM"/>
</dbReference>
<dbReference type="Proteomes" id="UP001220610">
    <property type="component" value="Chromosome"/>
</dbReference>
<dbReference type="PANTHER" id="PTHR11228">
    <property type="entry name" value="RADICAL SAM DOMAIN PROTEIN"/>
    <property type="match status" value="1"/>
</dbReference>
<sequence length="224" mass="24523">MANPVYSITPFTMLDFPGHTACIIWFAGCNMRCAYCYNPDIVLGKGQLSYRAVLDFLDKRRGLLDGVVLSGGECTLHKGLPGLAATIKEKGFRLKIDTNGANPALLEQLISHKLVDYVALDCKAPAAKYGTVTGINGFREFEDSLHLLLASGMPFEVRTTVHSALLNQGDVAAIQALLEERRYPGKYYIQYALNDTTMLKELPANSGRLDLAALTGRVPVVERN</sequence>
<evidence type="ECO:0000256" key="1">
    <source>
        <dbReference type="ARBA" id="ARBA00001966"/>
    </source>
</evidence>
<evidence type="ECO:0000259" key="6">
    <source>
        <dbReference type="PROSITE" id="PS51918"/>
    </source>
</evidence>
<dbReference type="EMBL" id="CP119311">
    <property type="protein sequence ID" value="WEK33670.1"/>
    <property type="molecule type" value="Genomic_DNA"/>
</dbReference>
<dbReference type="GO" id="GO:0046872">
    <property type="term" value="F:metal ion binding"/>
    <property type="evidence" value="ECO:0007669"/>
    <property type="project" value="UniProtKB-KW"/>
</dbReference>
<organism evidence="7 8">
    <name type="scientific">Candidatus Pseudobacter hemicellulosilyticus</name>
    <dbReference type="NCBI Taxonomy" id="3121375"/>
    <lineage>
        <taxon>Bacteria</taxon>
        <taxon>Pseudomonadati</taxon>
        <taxon>Bacteroidota</taxon>
        <taxon>Chitinophagia</taxon>
        <taxon>Chitinophagales</taxon>
        <taxon>Chitinophagaceae</taxon>
        <taxon>Pseudobacter</taxon>
    </lineage>
</organism>
<accession>A0AAJ5WN60</accession>
<proteinExistence type="predicted"/>
<dbReference type="InterPro" id="IPR007197">
    <property type="entry name" value="rSAM"/>
</dbReference>
<evidence type="ECO:0000256" key="2">
    <source>
        <dbReference type="ARBA" id="ARBA00022691"/>
    </source>
</evidence>
<dbReference type="SFLD" id="SFLDG01067">
    <property type="entry name" value="SPASM/twitch_domain_containing"/>
    <property type="match status" value="1"/>
</dbReference>
<dbReference type="InterPro" id="IPR050377">
    <property type="entry name" value="Radical_SAM_PqqE_MftC-like"/>
</dbReference>
<keyword evidence="3" id="KW-0479">Metal-binding</keyword>
<evidence type="ECO:0000256" key="5">
    <source>
        <dbReference type="ARBA" id="ARBA00023014"/>
    </source>
</evidence>
<name>A0AAJ5WN60_9BACT</name>
<dbReference type="AlphaFoldDB" id="A0AAJ5WN60"/>
<keyword evidence="2" id="KW-0949">S-adenosyl-L-methionine</keyword>
<evidence type="ECO:0000256" key="3">
    <source>
        <dbReference type="ARBA" id="ARBA00022723"/>
    </source>
</evidence>
<comment type="cofactor">
    <cofactor evidence="1">
        <name>[4Fe-4S] cluster</name>
        <dbReference type="ChEBI" id="CHEBI:49883"/>
    </cofactor>
</comment>
<feature type="domain" description="Radical SAM core" evidence="6">
    <location>
        <begin position="15"/>
        <end position="224"/>
    </location>
</feature>
<evidence type="ECO:0000313" key="8">
    <source>
        <dbReference type="Proteomes" id="UP001220610"/>
    </source>
</evidence>
<gene>
    <name evidence="7" type="ORF">P0Y53_14350</name>
</gene>
<protein>
    <submittedName>
        <fullName evidence="7">Anaerobic ribonucleoside-triphosphate reductase activating protein</fullName>
    </submittedName>
</protein>
<dbReference type="Gene3D" id="3.20.20.70">
    <property type="entry name" value="Aldolase class I"/>
    <property type="match status" value="1"/>
</dbReference>
<dbReference type="SFLD" id="SFLDG01094">
    <property type="entry name" value="Uncharacterised_Radical_SAM_Su"/>
    <property type="match status" value="1"/>
</dbReference>
<dbReference type="PANTHER" id="PTHR11228:SF27">
    <property type="entry name" value="GLYCYL-RADICAL ENZYME ACTIVATING ENZYME MJ1227-RELATED"/>
    <property type="match status" value="1"/>
</dbReference>